<evidence type="ECO:0000256" key="3">
    <source>
        <dbReference type="ARBA" id="ARBA00022722"/>
    </source>
</evidence>
<dbReference type="CDD" id="cd06559">
    <property type="entry name" value="Endonuclease_V"/>
    <property type="match status" value="1"/>
</dbReference>
<dbReference type="Proteomes" id="UP000199518">
    <property type="component" value="Unassembled WGS sequence"/>
</dbReference>
<evidence type="ECO:0000256" key="5">
    <source>
        <dbReference type="ARBA" id="ARBA00022763"/>
    </source>
</evidence>
<evidence type="ECO:0000256" key="4">
    <source>
        <dbReference type="ARBA" id="ARBA00022759"/>
    </source>
</evidence>
<feature type="domain" description="Methylated-DNA-[protein]-cysteine S-methyltransferase DNA binding" evidence="7">
    <location>
        <begin position="55"/>
        <end position="133"/>
    </location>
</feature>
<dbReference type="CDD" id="cd06445">
    <property type="entry name" value="ATase"/>
    <property type="match status" value="1"/>
</dbReference>
<keyword evidence="9" id="KW-1185">Reference proteome</keyword>
<proteinExistence type="predicted"/>
<keyword evidence="5" id="KW-0227">DNA damage</keyword>
<dbReference type="GO" id="GO:0006281">
    <property type="term" value="P:DNA repair"/>
    <property type="evidence" value="ECO:0007669"/>
    <property type="project" value="InterPro"/>
</dbReference>
<dbReference type="Pfam" id="PF04493">
    <property type="entry name" value="Endonuclease_5"/>
    <property type="match status" value="1"/>
</dbReference>
<dbReference type="Gene3D" id="1.10.10.10">
    <property type="entry name" value="Winged helix-like DNA-binding domain superfamily/Winged helix DNA-binding domain"/>
    <property type="match status" value="1"/>
</dbReference>
<dbReference type="OrthoDB" id="9790916at2"/>
<keyword evidence="6" id="KW-0378">Hydrolase</keyword>
<dbReference type="InterPro" id="IPR036217">
    <property type="entry name" value="MethylDNA_cys_MeTrfase_DNAb"/>
</dbReference>
<sequence>MTRGERGQGRGECWPFTLSPIPYPLVPNWFRRVNTTLPVLSLSELQAAIPDLPAEVRGLLVQIPPGQVTTYGDLARALGDDKARAARWLGDFLAHHEHSADCVCYRVVRANGEIGLSVEGPEQKVRHLKAEGVTVDDLGRVDLSQRFTDFQSSRPLSQLKENQLRLASAFCEEPLSAAPRTLGAVDVAYTADGIACAAYVALDASSLEIVTEQALKRPVAFPYIPGYLTWRELPVILELCEQVRQSGQLADVIFCDGNGRLHPWRAGIAVCLGAMLAHPVIGVGKSLLCGKVNQSELQSTGEAAVIDSGETIGHALGQSGASMTIYVSAGNRITLPEAVELSRQAIQTHRLPEPIFLADRLTKRLKQSPPT</sequence>
<keyword evidence="2" id="KW-0963">Cytoplasm</keyword>
<dbReference type="Pfam" id="PF01035">
    <property type="entry name" value="DNA_binding_1"/>
    <property type="match status" value="1"/>
</dbReference>
<dbReference type="InterPro" id="IPR007581">
    <property type="entry name" value="Endonuclease-V"/>
</dbReference>
<dbReference type="InterPro" id="IPR014048">
    <property type="entry name" value="MethylDNA_cys_MeTrfase_DNA-bd"/>
</dbReference>
<accession>A0A1I3AUX9</accession>
<evidence type="ECO:0000313" key="8">
    <source>
        <dbReference type="EMBL" id="SFH53908.1"/>
    </source>
</evidence>
<evidence type="ECO:0000259" key="7">
    <source>
        <dbReference type="Pfam" id="PF01035"/>
    </source>
</evidence>
<name>A0A1I3AUX9_9PLAN</name>
<comment type="subcellular location">
    <subcellularLocation>
        <location evidence="1">Cytoplasm</location>
    </subcellularLocation>
</comment>
<dbReference type="SUPFAM" id="SSF46767">
    <property type="entry name" value="Methylated DNA-protein cysteine methyltransferase, C-terminal domain"/>
    <property type="match status" value="1"/>
</dbReference>
<dbReference type="GO" id="GO:0016891">
    <property type="term" value="F:RNA endonuclease activity producing 5'-phosphomonoesters, hydrolytic mechanism"/>
    <property type="evidence" value="ECO:0007669"/>
    <property type="project" value="TreeGrafter"/>
</dbReference>
<evidence type="ECO:0000313" key="9">
    <source>
        <dbReference type="Proteomes" id="UP000199518"/>
    </source>
</evidence>
<evidence type="ECO:0000256" key="1">
    <source>
        <dbReference type="ARBA" id="ARBA00004496"/>
    </source>
</evidence>
<evidence type="ECO:0000256" key="2">
    <source>
        <dbReference type="ARBA" id="ARBA00022490"/>
    </source>
</evidence>
<dbReference type="STRING" id="1576369.SAMN05421753_10173"/>
<reference evidence="9" key="1">
    <citation type="submission" date="2016-10" db="EMBL/GenBank/DDBJ databases">
        <authorList>
            <person name="Varghese N."/>
            <person name="Submissions S."/>
        </authorList>
    </citation>
    <scope>NUCLEOTIDE SEQUENCE [LARGE SCALE GENOMIC DNA]</scope>
    <source>
        <strain evidence="9">DSM 26348</strain>
    </source>
</reference>
<dbReference type="PANTHER" id="PTHR28511:SF1">
    <property type="entry name" value="ENDONUCLEASE V"/>
    <property type="match status" value="1"/>
</dbReference>
<keyword evidence="3" id="KW-0540">Nuclease</keyword>
<dbReference type="GO" id="GO:0005737">
    <property type="term" value="C:cytoplasm"/>
    <property type="evidence" value="ECO:0007669"/>
    <property type="project" value="UniProtKB-SubCell"/>
</dbReference>
<keyword evidence="4" id="KW-0255">Endonuclease</keyword>
<dbReference type="EMBL" id="FOQD01000001">
    <property type="protein sequence ID" value="SFH53908.1"/>
    <property type="molecule type" value="Genomic_DNA"/>
</dbReference>
<protein>
    <submittedName>
        <fullName evidence="8">Deoxyribonuclease V</fullName>
    </submittedName>
</protein>
<dbReference type="GO" id="GO:0003727">
    <property type="term" value="F:single-stranded RNA binding"/>
    <property type="evidence" value="ECO:0007669"/>
    <property type="project" value="TreeGrafter"/>
</dbReference>
<dbReference type="PANTHER" id="PTHR28511">
    <property type="entry name" value="ENDONUCLEASE V"/>
    <property type="match status" value="1"/>
</dbReference>
<dbReference type="InterPro" id="IPR036388">
    <property type="entry name" value="WH-like_DNA-bd_sf"/>
</dbReference>
<organism evidence="8 9">
    <name type="scientific">Planctomicrobium piriforme</name>
    <dbReference type="NCBI Taxonomy" id="1576369"/>
    <lineage>
        <taxon>Bacteria</taxon>
        <taxon>Pseudomonadati</taxon>
        <taxon>Planctomycetota</taxon>
        <taxon>Planctomycetia</taxon>
        <taxon>Planctomycetales</taxon>
        <taxon>Planctomycetaceae</taxon>
        <taxon>Planctomicrobium</taxon>
    </lineage>
</organism>
<dbReference type="Gene3D" id="3.30.2170.10">
    <property type="entry name" value="archaeoglobus fulgidus dsm 4304 superfamily"/>
    <property type="match status" value="1"/>
</dbReference>
<dbReference type="AlphaFoldDB" id="A0A1I3AUX9"/>
<evidence type="ECO:0000256" key="6">
    <source>
        <dbReference type="ARBA" id="ARBA00022801"/>
    </source>
</evidence>
<gene>
    <name evidence="8" type="ORF">SAMN05421753_10173</name>
</gene>